<dbReference type="EMBL" id="QPGA01000017">
    <property type="protein sequence ID" value="RDE50617.1"/>
    <property type="molecule type" value="Genomic_DNA"/>
</dbReference>
<dbReference type="Proteomes" id="UP000253831">
    <property type="component" value="Unassembled WGS sequence"/>
</dbReference>
<protein>
    <submittedName>
        <fullName evidence="1">Uncharacterized protein</fullName>
    </submittedName>
</protein>
<evidence type="ECO:0000313" key="2">
    <source>
        <dbReference type="Proteomes" id="UP000253831"/>
    </source>
</evidence>
<accession>A0A369XQX3</accession>
<reference evidence="1 2" key="1">
    <citation type="submission" date="2018-05" db="EMBL/GenBank/DDBJ databases">
        <title>Integrated omic analyses show evidence that a Ca. Accumulibacter phosphatis strain performs denitrification under micro-aerobic conditions.</title>
        <authorList>
            <person name="Camejo P.Y."/>
            <person name="Katherine M.D."/>
            <person name="Daniel N.R."/>
        </authorList>
    </citation>
    <scope>NUCLEOTIDE SEQUENCE [LARGE SCALE GENOMIC DNA]</scope>
    <source>
        <strain evidence="1">UW-LDO-IC</strain>
    </source>
</reference>
<proteinExistence type="predicted"/>
<evidence type="ECO:0000313" key="1">
    <source>
        <dbReference type="EMBL" id="RDE50617.1"/>
    </source>
</evidence>
<name>A0A369XQX3_9PROT</name>
<gene>
    <name evidence="1" type="ORF">DVS81_10660</name>
</gene>
<sequence>MTAGAGAAGTVMTRGCGCGWVGLSVCFLTAAAVAGGLGVGFGVDLGVGFGVGFGVGLASTRFGGVGGVVGLVGFGGVSGRGGVAGRGGPGRAACGVGDRVASKRDDMARRRVGSCWGKNSTTPCTISDRATAQVSERVVRERVVQSISIGSIPGWLPGGFGGGIVAELFGGPAHRL</sequence>
<comment type="caution">
    <text evidence="1">The sequence shown here is derived from an EMBL/GenBank/DDBJ whole genome shotgun (WGS) entry which is preliminary data.</text>
</comment>
<dbReference type="AlphaFoldDB" id="A0A369XQX3"/>
<organism evidence="1 2">
    <name type="scientific">Candidatus Accumulibacter meliphilus</name>
    <dbReference type="NCBI Taxonomy" id="2211374"/>
    <lineage>
        <taxon>Bacteria</taxon>
        <taxon>Pseudomonadati</taxon>
        <taxon>Pseudomonadota</taxon>
        <taxon>Betaproteobacteria</taxon>
        <taxon>Candidatus Accumulibacter</taxon>
    </lineage>
</organism>